<name>A0A653BD39_CALMS</name>
<dbReference type="AlphaFoldDB" id="A0A653BD39"/>
<dbReference type="Proteomes" id="UP000410492">
    <property type="component" value="Unassembled WGS sequence"/>
</dbReference>
<dbReference type="InterPro" id="IPR039748">
    <property type="entry name" value="RPC3"/>
</dbReference>
<evidence type="ECO:0000259" key="8">
    <source>
        <dbReference type="Pfam" id="PF08221"/>
    </source>
</evidence>
<evidence type="ECO:0000259" key="7">
    <source>
        <dbReference type="Pfam" id="PF05645"/>
    </source>
</evidence>
<comment type="function">
    <text evidence="6">DNA-dependent RNA polymerase catalyzes the transcription of DNA into RNA using the four ribonucleoside triphosphates as substrates. Specific core component of RNA polymerase III which synthesizes small RNAs, such as 5S rRNA and tRNAs.</text>
</comment>
<reference evidence="10 11" key="1">
    <citation type="submission" date="2019-01" db="EMBL/GenBank/DDBJ databases">
        <authorList>
            <person name="Sayadi A."/>
        </authorList>
    </citation>
    <scope>NUCLEOTIDE SEQUENCE [LARGE SCALE GENOMIC DNA]</scope>
</reference>
<evidence type="ECO:0000256" key="1">
    <source>
        <dbReference type="ARBA" id="ARBA00004123"/>
    </source>
</evidence>
<keyword evidence="4 6" id="KW-0804">Transcription</keyword>
<comment type="similarity">
    <text evidence="2 6">Belongs to the eukaryotic RPC3/POLR3C RNA polymerase subunit family.</text>
</comment>
<dbReference type="OrthoDB" id="272392at2759"/>
<proteinExistence type="inferred from homology"/>
<comment type="subunit">
    <text evidence="6">Component of the RNA polymerase III (Pol III) complex consisting of 17 subunits.</text>
</comment>
<dbReference type="Pfam" id="PF20912">
    <property type="entry name" value="RPC3_helical"/>
    <property type="match status" value="1"/>
</dbReference>
<dbReference type="EMBL" id="CAACVG010000022">
    <property type="protein sequence ID" value="VEN33482.1"/>
    <property type="molecule type" value="Genomic_DNA"/>
</dbReference>
<dbReference type="InterPro" id="IPR055207">
    <property type="entry name" value="POLR3C_WHD"/>
</dbReference>
<dbReference type="Gene3D" id="1.10.10.10">
    <property type="entry name" value="Winged helix-like DNA-binding domain superfamily/Winged helix DNA-binding domain"/>
    <property type="match status" value="4"/>
</dbReference>
<gene>
    <name evidence="10" type="ORF">CALMAC_LOCUS18</name>
</gene>
<dbReference type="Gene3D" id="6.10.140.1450">
    <property type="match status" value="1"/>
</dbReference>
<dbReference type="GO" id="GO:0005666">
    <property type="term" value="C:RNA polymerase III complex"/>
    <property type="evidence" value="ECO:0007669"/>
    <property type="project" value="UniProtKB-UniRule"/>
</dbReference>
<dbReference type="PANTHER" id="PTHR12949:SF0">
    <property type="entry name" value="DNA-DIRECTED RNA POLYMERASE III SUBUNIT RPC3"/>
    <property type="match status" value="1"/>
</dbReference>
<accession>A0A653BD39</accession>
<evidence type="ECO:0000256" key="6">
    <source>
        <dbReference type="RuleBase" id="RU367076"/>
    </source>
</evidence>
<keyword evidence="11" id="KW-1185">Reference proteome</keyword>
<dbReference type="GO" id="GO:0006351">
    <property type="term" value="P:DNA-templated transcription"/>
    <property type="evidence" value="ECO:0007669"/>
    <property type="project" value="InterPro"/>
</dbReference>
<dbReference type="Pfam" id="PF05645">
    <property type="entry name" value="RNA_pol_Rpc82"/>
    <property type="match status" value="1"/>
</dbReference>
<evidence type="ECO:0000256" key="3">
    <source>
        <dbReference type="ARBA" id="ARBA00022478"/>
    </source>
</evidence>
<feature type="domain" description="RNA polymerase III Rpc82 C -terminal" evidence="7">
    <location>
        <begin position="200"/>
        <end position="316"/>
    </location>
</feature>
<evidence type="ECO:0000313" key="10">
    <source>
        <dbReference type="EMBL" id="VEN33482.1"/>
    </source>
</evidence>
<dbReference type="InterPro" id="IPR013197">
    <property type="entry name" value="RNA_pol_III_RPC82-rel_HTH"/>
</dbReference>
<dbReference type="InterPro" id="IPR008806">
    <property type="entry name" value="RNA_pol_III_Rpc82_C"/>
</dbReference>
<dbReference type="PANTHER" id="PTHR12949">
    <property type="entry name" value="RNA POLYMERASE III DNA DIRECTED -RELATED"/>
    <property type="match status" value="1"/>
</dbReference>
<protein>
    <recommendedName>
        <fullName evidence="6">DNA-directed RNA polymerase III subunit RPC3</fullName>
        <shortName evidence="6">RNA polymerase III subunit C3</shortName>
    </recommendedName>
</protein>
<organism evidence="10 11">
    <name type="scientific">Callosobruchus maculatus</name>
    <name type="common">Southern cowpea weevil</name>
    <name type="synonym">Pulse bruchid</name>
    <dbReference type="NCBI Taxonomy" id="64391"/>
    <lineage>
        <taxon>Eukaryota</taxon>
        <taxon>Metazoa</taxon>
        <taxon>Ecdysozoa</taxon>
        <taxon>Arthropoda</taxon>
        <taxon>Hexapoda</taxon>
        <taxon>Insecta</taxon>
        <taxon>Pterygota</taxon>
        <taxon>Neoptera</taxon>
        <taxon>Endopterygota</taxon>
        <taxon>Coleoptera</taxon>
        <taxon>Polyphaga</taxon>
        <taxon>Cucujiformia</taxon>
        <taxon>Chrysomeloidea</taxon>
        <taxon>Chrysomelidae</taxon>
        <taxon>Bruchinae</taxon>
        <taxon>Bruchini</taxon>
        <taxon>Callosobruchus</taxon>
    </lineage>
</organism>
<dbReference type="Pfam" id="PF08221">
    <property type="entry name" value="HTH_9"/>
    <property type="match status" value="1"/>
</dbReference>
<keyword evidence="5 6" id="KW-0539">Nucleus</keyword>
<feature type="domain" description="RNA polymerase III subunit RPC82-related helix-turn-helix" evidence="8">
    <location>
        <begin position="8"/>
        <end position="67"/>
    </location>
</feature>
<comment type="subcellular location">
    <subcellularLocation>
        <location evidence="1 6">Nucleus</location>
    </subcellularLocation>
</comment>
<evidence type="ECO:0000313" key="11">
    <source>
        <dbReference type="Proteomes" id="UP000410492"/>
    </source>
</evidence>
<dbReference type="Pfam" id="PF22536">
    <property type="entry name" value="WHD_POLR3C"/>
    <property type="match status" value="1"/>
</dbReference>
<evidence type="ECO:0000256" key="5">
    <source>
        <dbReference type="ARBA" id="ARBA00023242"/>
    </source>
</evidence>
<evidence type="ECO:0000259" key="9">
    <source>
        <dbReference type="Pfam" id="PF22536"/>
    </source>
</evidence>
<feature type="domain" description="DNA-directed RNA polymerase III subunit RPC3 winged-helix" evidence="9">
    <location>
        <begin position="323"/>
        <end position="400"/>
    </location>
</feature>
<dbReference type="GO" id="GO:0003697">
    <property type="term" value="F:single-stranded DNA binding"/>
    <property type="evidence" value="ECO:0007669"/>
    <property type="project" value="UniProtKB-UniRule"/>
</dbReference>
<evidence type="ECO:0000256" key="2">
    <source>
        <dbReference type="ARBA" id="ARBA00007206"/>
    </source>
</evidence>
<evidence type="ECO:0000256" key="4">
    <source>
        <dbReference type="ARBA" id="ARBA00023163"/>
    </source>
</evidence>
<dbReference type="FunFam" id="1.10.10.10:FF:000199">
    <property type="entry name" value="DNA-directed RNA polymerase III subunit RPC3"/>
    <property type="match status" value="1"/>
</dbReference>
<dbReference type="InterPro" id="IPR036388">
    <property type="entry name" value="WH-like_DNA-bd_sf"/>
</dbReference>
<sequence>MSVQLGKVVSFILLERFGPLVERVGTYLFEYGTNPLFCIKKFTDLPIPKIKESLAILVKYQLVTFAPNKNDSVANYTLHPNKVLLHLRYPKYINMIKKKFGDEAEVILEEILQKSYWTASEVILHVYEKLKKDNKSNVTLPALRDNFVSLVTAKYLIRVPYNEADDKAVPSLVVQDHELHMAPPVDIMELSTNPQGGNYKDKDIYWTVNFDRFHQDMRDKILVNAFTQKFDENAGELVKLLLRQMYIRTEPWTDVSNPIPLLEIKDLVRKQANLKLLNSFFDQYVNVIEQDSSNLIRKSGEASGGSFQIFLKEAFTQFAWEIVEQCVLEKFDSKAARIFRLVKLKKYIDSDLIQQQAMIPAKEAKKLTFQLLEENFLQIQEIKKASTGTGPHKSFMLFHINLENVVRMLLELCYKTLYNIMSRRNHERTVNKRIIDKKQRVDTISISMRSQGATEEQLADIEDMITPPEKEILEKIDKMMKRLNTVELEVDDTIFLLQMYLVYQ</sequence>
<keyword evidence="3 6" id="KW-0240">DNA-directed RNA polymerase</keyword>